<evidence type="ECO:0000256" key="2">
    <source>
        <dbReference type="ARBA" id="ARBA00023110"/>
    </source>
</evidence>
<dbReference type="AlphaFoldDB" id="A0A6I6JNJ1"/>
<evidence type="ECO:0000313" key="6">
    <source>
        <dbReference type="EMBL" id="QGY44495.1"/>
    </source>
</evidence>
<keyword evidence="3 4" id="KW-0413">Isomerase</keyword>
<feature type="signal peptide" evidence="4">
    <location>
        <begin position="1"/>
        <end position="20"/>
    </location>
</feature>
<dbReference type="EMBL" id="CP046401">
    <property type="protein sequence ID" value="QGY44495.1"/>
    <property type="molecule type" value="Genomic_DNA"/>
</dbReference>
<evidence type="ECO:0000256" key="1">
    <source>
        <dbReference type="ARBA" id="ARBA00007365"/>
    </source>
</evidence>
<comment type="catalytic activity">
    <reaction evidence="4">
        <text>[protein]-peptidylproline (omega=180) = [protein]-peptidylproline (omega=0)</text>
        <dbReference type="Rhea" id="RHEA:16237"/>
        <dbReference type="Rhea" id="RHEA-COMP:10747"/>
        <dbReference type="Rhea" id="RHEA-COMP:10748"/>
        <dbReference type="ChEBI" id="CHEBI:83833"/>
        <dbReference type="ChEBI" id="CHEBI:83834"/>
        <dbReference type="EC" id="5.2.1.8"/>
    </reaction>
</comment>
<dbReference type="PROSITE" id="PS51257">
    <property type="entry name" value="PROKAR_LIPOPROTEIN"/>
    <property type="match status" value="1"/>
</dbReference>
<feature type="domain" description="PPIase cyclophilin-type" evidence="5">
    <location>
        <begin position="28"/>
        <end position="268"/>
    </location>
</feature>
<organism evidence="6 7">
    <name type="scientific">Maribellus comscasis</name>
    <dbReference type="NCBI Taxonomy" id="2681766"/>
    <lineage>
        <taxon>Bacteria</taxon>
        <taxon>Pseudomonadati</taxon>
        <taxon>Bacteroidota</taxon>
        <taxon>Bacteroidia</taxon>
        <taxon>Marinilabiliales</taxon>
        <taxon>Prolixibacteraceae</taxon>
        <taxon>Maribellus</taxon>
    </lineage>
</organism>
<dbReference type="Pfam" id="PF00160">
    <property type="entry name" value="Pro_isomerase"/>
    <property type="match status" value="1"/>
</dbReference>
<dbReference type="PROSITE" id="PS00170">
    <property type="entry name" value="CSA_PPIASE_1"/>
    <property type="match status" value="1"/>
</dbReference>
<protein>
    <recommendedName>
        <fullName evidence="4">Peptidyl-prolyl cis-trans isomerase</fullName>
        <shortName evidence="4">PPIase</shortName>
        <ecNumber evidence="4">5.2.1.8</ecNumber>
    </recommendedName>
</protein>
<evidence type="ECO:0000313" key="7">
    <source>
        <dbReference type="Proteomes" id="UP000428260"/>
    </source>
</evidence>
<dbReference type="InterPro" id="IPR029000">
    <property type="entry name" value="Cyclophilin-like_dom_sf"/>
</dbReference>
<dbReference type="InterPro" id="IPR002130">
    <property type="entry name" value="Cyclophilin-type_PPIase_dom"/>
</dbReference>
<evidence type="ECO:0000256" key="4">
    <source>
        <dbReference type="RuleBase" id="RU363019"/>
    </source>
</evidence>
<accession>A0A6I6JNJ1</accession>
<dbReference type="CDD" id="cd00317">
    <property type="entry name" value="cyclophilin"/>
    <property type="match status" value="1"/>
</dbReference>
<sequence>MNRFLLFMTVTLIVSLLSCANDTKKEDDLVSIKTDFGNIKVKLYNDTPKHKENFLKLANEGFYDGLLFHRVINHFMIQGGDPESKNAEAGARLGGGSPGYKVDAEFLPEKYFHKKGALAAARRGGPSNPEKQSSGSQFYIVHGEIFTPGKLDTMEMMISGKQKNEILKQCFEAANDELQKYREDNNPEGFNIRVAEIREEADSIFEASAEKFKFTDAQREAYTTIGGYPSLDGEYTVFGEVVEGLDVLDKIAAVETDKNNRPLTDIKMEMELVK</sequence>
<dbReference type="RefSeq" id="WP_158866794.1">
    <property type="nucleotide sequence ID" value="NZ_CP046401.1"/>
</dbReference>
<dbReference type="PRINTS" id="PR00153">
    <property type="entry name" value="CSAPPISMRASE"/>
</dbReference>
<dbReference type="InterPro" id="IPR020892">
    <property type="entry name" value="Cyclophilin-type_PPIase_CS"/>
</dbReference>
<dbReference type="PANTHER" id="PTHR45625">
    <property type="entry name" value="PEPTIDYL-PROLYL CIS-TRANS ISOMERASE-RELATED"/>
    <property type="match status" value="1"/>
</dbReference>
<dbReference type="KEGG" id="mcos:GM418_12740"/>
<name>A0A6I6JNJ1_9BACT</name>
<dbReference type="Gene3D" id="2.40.100.10">
    <property type="entry name" value="Cyclophilin-like"/>
    <property type="match status" value="2"/>
</dbReference>
<feature type="chain" id="PRO_5026379246" description="Peptidyl-prolyl cis-trans isomerase" evidence="4">
    <location>
        <begin position="21"/>
        <end position="274"/>
    </location>
</feature>
<comment type="function">
    <text evidence="4">PPIases accelerate the folding of proteins. It catalyzes the cis-trans isomerization of proline imidic peptide bonds in oligopeptides.</text>
</comment>
<keyword evidence="4" id="KW-0732">Signal</keyword>
<dbReference type="Proteomes" id="UP000428260">
    <property type="component" value="Chromosome"/>
</dbReference>
<dbReference type="PANTHER" id="PTHR45625:SF4">
    <property type="entry name" value="PEPTIDYLPROLYL ISOMERASE DOMAIN AND WD REPEAT-CONTAINING PROTEIN 1"/>
    <property type="match status" value="1"/>
</dbReference>
<dbReference type="InterPro" id="IPR044666">
    <property type="entry name" value="Cyclophilin_A-like"/>
</dbReference>
<evidence type="ECO:0000256" key="3">
    <source>
        <dbReference type="ARBA" id="ARBA00023235"/>
    </source>
</evidence>
<dbReference type="EC" id="5.2.1.8" evidence="4"/>
<proteinExistence type="inferred from homology"/>
<dbReference type="GO" id="GO:0003755">
    <property type="term" value="F:peptidyl-prolyl cis-trans isomerase activity"/>
    <property type="evidence" value="ECO:0007669"/>
    <property type="project" value="UniProtKB-UniRule"/>
</dbReference>
<keyword evidence="7" id="KW-1185">Reference proteome</keyword>
<reference evidence="6 7" key="1">
    <citation type="submission" date="2019-11" db="EMBL/GenBank/DDBJ databases">
        <authorList>
            <person name="Zheng R.K."/>
            <person name="Sun C.M."/>
        </authorList>
    </citation>
    <scope>NUCLEOTIDE SEQUENCE [LARGE SCALE GENOMIC DNA]</scope>
    <source>
        <strain evidence="6 7">WC007</strain>
    </source>
</reference>
<comment type="similarity">
    <text evidence="1 4">Belongs to the cyclophilin-type PPIase family.</text>
</comment>
<evidence type="ECO:0000259" key="5">
    <source>
        <dbReference type="PROSITE" id="PS50072"/>
    </source>
</evidence>
<gene>
    <name evidence="6" type="ORF">GM418_12740</name>
</gene>
<dbReference type="PROSITE" id="PS50072">
    <property type="entry name" value="CSA_PPIASE_2"/>
    <property type="match status" value="1"/>
</dbReference>
<dbReference type="SUPFAM" id="SSF50891">
    <property type="entry name" value="Cyclophilin-like"/>
    <property type="match status" value="2"/>
</dbReference>
<keyword evidence="2 4" id="KW-0697">Rotamase</keyword>
<dbReference type="GO" id="GO:0006457">
    <property type="term" value="P:protein folding"/>
    <property type="evidence" value="ECO:0007669"/>
    <property type="project" value="InterPro"/>
</dbReference>